<dbReference type="GO" id="GO:0110001">
    <property type="term" value="C:toxin-antitoxin complex"/>
    <property type="evidence" value="ECO:0007669"/>
    <property type="project" value="InterPro"/>
</dbReference>
<evidence type="ECO:0000313" key="1">
    <source>
        <dbReference type="EMBL" id="PUE59995.1"/>
    </source>
</evidence>
<dbReference type="Pfam" id="PF09907">
    <property type="entry name" value="HigB_toxin"/>
    <property type="match status" value="1"/>
</dbReference>
<evidence type="ECO:0000313" key="2">
    <source>
        <dbReference type="Proteomes" id="UP000251341"/>
    </source>
</evidence>
<dbReference type="EMBL" id="NESP01000001">
    <property type="protein sequence ID" value="PUE59995.1"/>
    <property type="molecule type" value="Genomic_DNA"/>
</dbReference>
<reference evidence="1 2" key="1">
    <citation type="submission" date="2017-04" db="EMBL/GenBank/DDBJ databases">
        <title>Unexpected and diverse lifestyles within the genus Limnohabitans.</title>
        <authorList>
            <person name="Kasalicky V."/>
            <person name="Mehrshad M."/>
            <person name="Andrei S.-A."/>
            <person name="Salcher M."/>
            <person name="Kratochvilova H."/>
            <person name="Simek K."/>
            <person name="Ghai R."/>
        </authorList>
    </citation>
    <scope>NUCLEOTIDE SEQUENCE [LARGE SCALE GENOMIC DNA]</scope>
    <source>
        <strain evidence="1 2">MWH-C5</strain>
    </source>
</reference>
<dbReference type="InterPro" id="IPR018669">
    <property type="entry name" value="Toxin_HigB"/>
</dbReference>
<sequence>MRVIAVSTLKTFWEKSGRTDSEEPLKTWYGEACRAEWKSPGDVKAQYGNASIVGNNRIVFNIAGNKYRLIVAFAYRMQIAYIKFVGTHAEYDKVDAAIVDQS</sequence>
<dbReference type="GO" id="GO:0004519">
    <property type="term" value="F:endonuclease activity"/>
    <property type="evidence" value="ECO:0007669"/>
    <property type="project" value="InterPro"/>
</dbReference>
<name>A0A315ET96_9BURK</name>
<gene>
    <name evidence="1" type="ORF">B9Z44_10650</name>
</gene>
<comment type="caution">
    <text evidence="1">The sequence shown here is derived from an EMBL/GenBank/DDBJ whole genome shotgun (WGS) entry which is preliminary data.</text>
</comment>
<protein>
    <submittedName>
        <fullName evidence="1">Addiction module toxin RelE</fullName>
    </submittedName>
</protein>
<dbReference type="AlphaFoldDB" id="A0A315ET96"/>
<dbReference type="RefSeq" id="WP_108402429.1">
    <property type="nucleotide sequence ID" value="NZ_NESP01000001.1"/>
</dbReference>
<keyword evidence="2" id="KW-1185">Reference proteome</keyword>
<dbReference type="GO" id="GO:0003723">
    <property type="term" value="F:RNA binding"/>
    <property type="evidence" value="ECO:0007669"/>
    <property type="project" value="InterPro"/>
</dbReference>
<organism evidence="1 2">
    <name type="scientific">Limnohabitans curvus</name>
    <dbReference type="NCBI Taxonomy" id="323423"/>
    <lineage>
        <taxon>Bacteria</taxon>
        <taxon>Pseudomonadati</taxon>
        <taxon>Pseudomonadota</taxon>
        <taxon>Betaproteobacteria</taxon>
        <taxon>Burkholderiales</taxon>
        <taxon>Comamonadaceae</taxon>
        <taxon>Limnohabitans</taxon>
    </lineage>
</organism>
<accession>A0A315ET96</accession>
<proteinExistence type="predicted"/>
<dbReference type="Proteomes" id="UP000251341">
    <property type="component" value="Unassembled WGS sequence"/>
</dbReference>